<name>A0A537JWE6_9BACT</name>
<gene>
    <name evidence="2" type="ORF">E6H00_14315</name>
</gene>
<evidence type="ECO:0000313" key="2">
    <source>
        <dbReference type="EMBL" id="TMI87861.1"/>
    </source>
</evidence>
<accession>A0A537JWE6</accession>
<feature type="non-terminal residue" evidence="2">
    <location>
        <position position="49"/>
    </location>
</feature>
<feature type="coiled-coil region" evidence="1">
    <location>
        <begin position="7"/>
        <end position="38"/>
    </location>
</feature>
<dbReference type="EMBL" id="VBAK01000150">
    <property type="protein sequence ID" value="TMI87861.1"/>
    <property type="molecule type" value="Genomic_DNA"/>
</dbReference>
<evidence type="ECO:0000313" key="3">
    <source>
        <dbReference type="Proteomes" id="UP000318509"/>
    </source>
</evidence>
<proteinExistence type="predicted"/>
<keyword evidence="1" id="KW-0175">Coiled coil</keyword>
<evidence type="ECO:0000256" key="1">
    <source>
        <dbReference type="SAM" id="Coils"/>
    </source>
</evidence>
<reference evidence="2 3" key="1">
    <citation type="journal article" date="2019" name="Nat. Microbiol.">
        <title>Mediterranean grassland soil C-N compound turnover is dependent on rainfall and depth, and is mediated by genomically divergent microorganisms.</title>
        <authorList>
            <person name="Diamond S."/>
            <person name="Andeer P.F."/>
            <person name="Li Z."/>
            <person name="Crits-Christoph A."/>
            <person name="Burstein D."/>
            <person name="Anantharaman K."/>
            <person name="Lane K.R."/>
            <person name="Thomas B.C."/>
            <person name="Pan C."/>
            <person name="Northen T.R."/>
            <person name="Banfield J.F."/>
        </authorList>
    </citation>
    <scope>NUCLEOTIDE SEQUENCE [LARGE SCALE GENOMIC DNA]</scope>
    <source>
        <strain evidence="2">NP_3</strain>
    </source>
</reference>
<dbReference type="AlphaFoldDB" id="A0A537JWE6"/>
<comment type="caution">
    <text evidence="2">The sequence shown here is derived from an EMBL/GenBank/DDBJ whole genome shotgun (WGS) entry which is preliminary data.</text>
</comment>
<dbReference type="Proteomes" id="UP000318509">
    <property type="component" value="Unassembled WGS sequence"/>
</dbReference>
<organism evidence="2 3">
    <name type="scientific">Candidatus Segetimicrobium genomatis</name>
    <dbReference type="NCBI Taxonomy" id="2569760"/>
    <lineage>
        <taxon>Bacteria</taxon>
        <taxon>Bacillati</taxon>
        <taxon>Candidatus Sysuimicrobiota</taxon>
        <taxon>Candidatus Sysuimicrobiia</taxon>
        <taxon>Candidatus Sysuimicrobiales</taxon>
        <taxon>Candidatus Segetimicrobiaceae</taxon>
        <taxon>Candidatus Segetimicrobium</taxon>
    </lineage>
</organism>
<protein>
    <submittedName>
        <fullName evidence="2">GGDEF domain-containing protein</fullName>
    </submittedName>
</protein>
<sequence length="49" mass="5723">MSMEETVKEYRRRLAEQIATHQQELDELSRQLQQSASIDDLTGLFTARV</sequence>